<organism evidence="3 4">
    <name type="scientific">Candidatus Nitrosotenuis uzonensis</name>
    <dbReference type="NCBI Taxonomy" id="1407055"/>
    <lineage>
        <taxon>Archaea</taxon>
        <taxon>Nitrososphaerota</taxon>
        <taxon>Candidatus Nitrosotenuis</taxon>
    </lineage>
</organism>
<feature type="transmembrane region" description="Helical" evidence="2">
    <location>
        <begin position="108"/>
        <end position="128"/>
    </location>
</feature>
<feature type="region of interest" description="Disordered" evidence="1">
    <location>
        <begin position="402"/>
        <end position="426"/>
    </location>
</feature>
<evidence type="ECO:0008006" key="5">
    <source>
        <dbReference type="Google" id="ProtNLM"/>
    </source>
</evidence>
<feature type="transmembrane region" description="Helical" evidence="2">
    <location>
        <begin position="257"/>
        <end position="279"/>
    </location>
</feature>
<feature type="transmembrane region" description="Helical" evidence="2">
    <location>
        <begin position="317"/>
        <end position="339"/>
    </location>
</feature>
<keyword evidence="2" id="KW-0812">Transmembrane</keyword>
<keyword evidence="2" id="KW-0472">Membrane</keyword>
<evidence type="ECO:0000256" key="2">
    <source>
        <dbReference type="SAM" id="Phobius"/>
    </source>
</evidence>
<comment type="caution">
    <text evidence="3">The sequence shown here is derived from an EMBL/GenBank/DDBJ whole genome shotgun (WGS) entry which is preliminary data.</text>
</comment>
<feature type="transmembrane region" description="Helical" evidence="2">
    <location>
        <begin position="196"/>
        <end position="218"/>
    </location>
</feature>
<evidence type="ECO:0000313" key="4">
    <source>
        <dbReference type="Proteomes" id="UP000655759"/>
    </source>
</evidence>
<feature type="transmembrane region" description="Helical" evidence="2">
    <location>
        <begin position="12"/>
        <end position="36"/>
    </location>
</feature>
<feature type="transmembrane region" description="Helical" evidence="2">
    <location>
        <begin position="291"/>
        <end position="311"/>
    </location>
</feature>
<dbReference type="Proteomes" id="UP000655759">
    <property type="component" value="Unassembled WGS sequence"/>
</dbReference>
<evidence type="ECO:0000256" key="1">
    <source>
        <dbReference type="SAM" id="MobiDB-lite"/>
    </source>
</evidence>
<feature type="compositionally biased region" description="Basic and acidic residues" evidence="1">
    <location>
        <begin position="408"/>
        <end position="426"/>
    </location>
</feature>
<feature type="transmembrane region" description="Helical" evidence="2">
    <location>
        <begin position="74"/>
        <end position="96"/>
    </location>
</feature>
<dbReference type="EMBL" id="CAJNAQ010000005">
    <property type="protein sequence ID" value="CAE6492608.1"/>
    <property type="molecule type" value="Genomic_DNA"/>
</dbReference>
<feature type="transmembrane region" description="Helical" evidence="2">
    <location>
        <begin position="225"/>
        <end position="245"/>
    </location>
</feature>
<gene>
    <name evidence="3" type="ORF">NUZ5A_50058</name>
</gene>
<protein>
    <recommendedName>
        <fullName evidence="5">TrbL/VirB6 plasmid conjugal transfer protein</fullName>
    </recommendedName>
</protein>
<evidence type="ECO:0000313" key="3">
    <source>
        <dbReference type="EMBL" id="CAE6492608.1"/>
    </source>
</evidence>
<keyword evidence="2" id="KW-1133">Transmembrane helix</keyword>
<sequence length="426" mass="46529">MVKLVLKNRPAVLDAGVIMLGIVVAIIAVVAATLTWSDVLEISYIKLITEMPKFDYSIDSGRETGNRNFEIYQILRNIALTAFVFVIIFAGMSFMFEHINFVPPETGYNILSRGLIFILFFFFFPPLWDLIAISVEHTSVWILNYEEPDRPSRNVAYLLNKLGSGIECHPNDESCKFSLDKLVAGVTDPFTTLKNMFMTTFLAIFKAVAFLVFMFLTFLLSTIRLILTAIIAIAIPLVLVLSLLPMFRRVTRRMIDALFGLIMAPLFSALALVAGVAHLQTFASASPDPIVEWFAALAVMGLVTFIPVMIVPALGSIFHSVSSAITGAVSAGTVVGGIVSGSGMRLASGVFNAMHGMRNLAVSGIDLARSTVGSISMTGPTRTGRSLHSPTLTNTQIIERNFQPTPMGHDRSGKNTLSHDSKDLQK</sequence>
<dbReference type="AlphaFoldDB" id="A0A812F113"/>
<name>A0A812F113_9ARCH</name>
<accession>A0A812F113</accession>
<reference evidence="3" key="1">
    <citation type="submission" date="2021-02" db="EMBL/GenBank/DDBJ databases">
        <authorList>
            <person name="Han P."/>
        </authorList>
    </citation>
    <scope>NUCLEOTIDE SEQUENCE</scope>
    <source>
        <strain evidence="3">Candidatus Nitrosotenuis uzonensis 5A</strain>
    </source>
</reference>
<proteinExistence type="predicted"/>